<dbReference type="SUPFAM" id="SSF48452">
    <property type="entry name" value="TPR-like"/>
    <property type="match status" value="1"/>
</dbReference>
<name>A0A1I3KNR9_9FLAO</name>
<dbReference type="Gene3D" id="1.25.40.10">
    <property type="entry name" value="Tetratricopeptide repeat domain"/>
    <property type="match status" value="1"/>
</dbReference>
<protein>
    <recommendedName>
        <fullName evidence="4">Tetratricopeptide repeat-containing protein</fullName>
    </recommendedName>
</protein>
<organism evidence="2 3">
    <name type="scientific">Olleya namhaensis</name>
    <dbReference type="NCBI Taxonomy" id="1144750"/>
    <lineage>
        <taxon>Bacteria</taxon>
        <taxon>Pseudomonadati</taxon>
        <taxon>Bacteroidota</taxon>
        <taxon>Flavobacteriia</taxon>
        <taxon>Flavobacteriales</taxon>
        <taxon>Flavobacteriaceae</taxon>
    </lineage>
</organism>
<keyword evidence="1" id="KW-0472">Membrane</keyword>
<dbReference type="InterPro" id="IPR011990">
    <property type="entry name" value="TPR-like_helical_dom_sf"/>
</dbReference>
<keyword evidence="1" id="KW-0812">Transmembrane</keyword>
<proteinExistence type="predicted"/>
<dbReference type="AlphaFoldDB" id="A0A1I3KNR9"/>
<keyword evidence="3" id="KW-1185">Reference proteome</keyword>
<keyword evidence="1" id="KW-1133">Transmembrane helix</keyword>
<feature type="transmembrane region" description="Helical" evidence="1">
    <location>
        <begin position="107"/>
        <end position="126"/>
    </location>
</feature>
<dbReference type="RefSeq" id="WP_090837484.1">
    <property type="nucleotide sequence ID" value="NZ_FORM01000002.1"/>
</dbReference>
<dbReference type="Proteomes" id="UP000199559">
    <property type="component" value="Unassembled WGS sequence"/>
</dbReference>
<evidence type="ECO:0000313" key="3">
    <source>
        <dbReference type="Proteomes" id="UP000199559"/>
    </source>
</evidence>
<accession>A0A1I3KNR9</accession>
<evidence type="ECO:0000256" key="1">
    <source>
        <dbReference type="SAM" id="Phobius"/>
    </source>
</evidence>
<evidence type="ECO:0000313" key="2">
    <source>
        <dbReference type="EMBL" id="SFI74171.1"/>
    </source>
</evidence>
<sequence length="268" mass="30254">MILSDNLLLQADKYLVNKLTEPELSAFLLELNSNAKLADYVAINKEMSIQFSDTDWQFIETTDANQTKDLQTYFKSDKAIALKSALNDAAKKHKTISESSKANNSRVFSFLAIAASVILLVGLFFLNRTSDIYDSYNSWTELPSMIERGEAKSAILENAEIKFVAKDFAGANKLYTTYLTETKSNNTNVFLYLGITQLELNQNKNALATFDKVIDSDSIDFSKGYWYKALVYLKVKDNSNAIAQLKLITKDNSNYKYNEALKLLSQLE</sequence>
<reference evidence="3" key="1">
    <citation type="submission" date="2016-10" db="EMBL/GenBank/DDBJ databases">
        <authorList>
            <person name="Varghese N."/>
            <person name="Submissions S."/>
        </authorList>
    </citation>
    <scope>NUCLEOTIDE SEQUENCE [LARGE SCALE GENOMIC DNA]</scope>
    <source>
        <strain evidence="3">DSM 28881</strain>
    </source>
</reference>
<gene>
    <name evidence="2" type="ORF">SAMN05443431_10259</name>
</gene>
<dbReference type="STRING" id="1144750.SAMN05443431_10259"/>
<dbReference type="EMBL" id="FORM01000002">
    <property type="protein sequence ID" value="SFI74171.1"/>
    <property type="molecule type" value="Genomic_DNA"/>
</dbReference>
<evidence type="ECO:0008006" key="4">
    <source>
        <dbReference type="Google" id="ProtNLM"/>
    </source>
</evidence>